<evidence type="ECO:0000259" key="1">
    <source>
        <dbReference type="Pfam" id="PF04577"/>
    </source>
</evidence>
<dbReference type="AlphaFoldDB" id="A0A2S9QBG7"/>
<dbReference type="InterPro" id="IPR049625">
    <property type="entry name" value="Glyco_transf_61_cat"/>
</dbReference>
<keyword evidence="3" id="KW-1185">Reference proteome</keyword>
<organism evidence="2 3">
    <name type="scientific">Labrys okinawensis</name>
    <dbReference type="NCBI Taxonomy" id="346911"/>
    <lineage>
        <taxon>Bacteria</taxon>
        <taxon>Pseudomonadati</taxon>
        <taxon>Pseudomonadota</taxon>
        <taxon>Alphaproteobacteria</taxon>
        <taxon>Hyphomicrobiales</taxon>
        <taxon>Xanthobacteraceae</taxon>
        <taxon>Labrys</taxon>
    </lineage>
</organism>
<evidence type="ECO:0000313" key="2">
    <source>
        <dbReference type="EMBL" id="PRH86660.1"/>
    </source>
</evidence>
<gene>
    <name evidence="2" type="ORF">C5L14_15185</name>
</gene>
<comment type="caution">
    <text evidence="2">The sequence shown here is derived from an EMBL/GenBank/DDBJ whole genome shotgun (WGS) entry which is preliminary data.</text>
</comment>
<proteinExistence type="predicted"/>
<sequence>MLITGRELLIESTFHALRAASMSIATVPISALAASPSAEAAAREWRGFLEFRPSQEAAKARPAHLLGEGGKPGWVYDLHWKKPRTTVDPIGCFLLRDIEVWRPGILVQDGQVVDDANLSTDVALSMARADAGFPSRFAERAQARRVDRPALIVAGPGHAIWGHWLVEFLPRVAIASRLLPPLREEWVIPLPHDTPVWVEDLLLAACNVRRDAILRYAPGQERLLFERAVIPTFCFSGEYTFHPYMREFYGSLAPASGAARRRLCLSRGGPALSANRPFAQRDFFEQEARRRGFEIIRPEELSLADQIVTLSQACALIGEYGSALHGSVFAGPGTVIGCIGHWNAIQMRLGEAFEQQGVYLTRGCLWPAAGRPMSIDASLEDIESFLDRVTSLLD</sequence>
<dbReference type="EMBL" id="PUEJ01000005">
    <property type="protein sequence ID" value="PRH86660.1"/>
    <property type="molecule type" value="Genomic_DNA"/>
</dbReference>
<dbReference type="Proteomes" id="UP000237682">
    <property type="component" value="Unassembled WGS sequence"/>
</dbReference>
<protein>
    <recommendedName>
        <fullName evidence="1">Glycosyltransferase 61 catalytic domain-containing protein</fullName>
    </recommendedName>
</protein>
<dbReference type="GO" id="GO:0016757">
    <property type="term" value="F:glycosyltransferase activity"/>
    <property type="evidence" value="ECO:0007669"/>
    <property type="project" value="InterPro"/>
</dbReference>
<dbReference type="OrthoDB" id="7169123at2"/>
<evidence type="ECO:0000313" key="3">
    <source>
        <dbReference type="Proteomes" id="UP000237682"/>
    </source>
</evidence>
<name>A0A2S9QBG7_9HYPH</name>
<reference evidence="2 3" key="1">
    <citation type="submission" date="2018-02" db="EMBL/GenBank/DDBJ databases">
        <title>Whole genome sequencing of endophytic bacterium.</title>
        <authorList>
            <person name="Eedara R."/>
            <person name="Podile A.R."/>
        </authorList>
    </citation>
    <scope>NUCLEOTIDE SEQUENCE [LARGE SCALE GENOMIC DNA]</scope>
    <source>
        <strain evidence="2 3">RP1T</strain>
    </source>
</reference>
<dbReference type="Pfam" id="PF04577">
    <property type="entry name" value="Glyco_transf_61"/>
    <property type="match status" value="1"/>
</dbReference>
<accession>A0A2S9QBG7</accession>
<feature type="domain" description="Glycosyltransferase 61 catalytic" evidence="1">
    <location>
        <begin position="161"/>
        <end position="336"/>
    </location>
</feature>